<name>A0A6G7Y2I5_9ACTN</name>
<keyword evidence="9" id="KW-1185">Reference proteome</keyword>
<dbReference type="InterPro" id="IPR036390">
    <property type="entry name" value="WH_DNA-bd_sf"/>
</dbReference>
<reference evidence="8 9" key="1">
    <citation type="submission" date="2020-03" db="EMBL/GenBank/DDBJ databases">
        <title>Propioniciclava sp. nov., isolated from Hydrophilus acuminatus.</title>
        <authorList>
            <person name="Hyun D.-W."/>
            <person name="Bae J.-W."/>
        </authorList>
    </citation>
    <scope>NUCLEOTIDE SEQUENCE [LARGE SCALE GENOMIC DNA]</scope>
    <source>
        <strain evidence="8 9">HDW11</strain>
    </source>
</reference>
<dbReference type="Proteomes" id="UP000501058">
    <property type="component" value="Chromosome"/>
</dbReference>
<dbReference type="InterPro" id="IPR036388">
    <property type="entry name" value="WH-like_DNA-bd_sf"/>
</dbReference>
<dbReference type="InterPro" id="IPR036634">
    <property type="entry name" value="PRD_sf"/>
</dbReference>
<keyword evidence="4" id="KW-0010">Activator</keyword>
<dbReference type="SUPFAM" id="SSF46785">
    <property type="entry name" value="Winged helix' DNA-binding domain"/>
    <property type="match status" value="1"/>
</dbReference>
<dbReference type="InterPro" id="IPR007737">
    <property type="entry name" value="Mga_HTH"/>
</dbReference>
<dbReference type="GO" id="GO:0006355">
    <property type="term" value="P:regulation of DNA-templated transcription"/>
    <property type="evidence" value="ECO:0007669"/>
    <property type="project" value="InterPro"/>
</dbReference>
<dbReference type="CDD" id="cd05568">
    <property type="entry name" value="PTS_IIB_bgl_like"/>
    <property type="match status" value="1"/>
</dbReference>
<evidence type="ECO:0000256" key="3">
    <source>
        <dbReference type="ARBA" id="ARBA00023015"/>
    </source>
</evidence>
<dbReference type="RefSeq" id="WP_166230899.1">
    <property type="nucleotide sequence ID" value="NZ_CP049865.1"/>
</dbReference>
<dbReference type="KEGG" id="prv:G7070_00430"/>
<feature type="domain" description="PRD" evidence="7">
    <location>
        <begin position="287"/>
        <end position="394"/>
    </location>
</feature>
<dbReference type="SUPFAM" id="SSF63520">
    <property type="entry name" value="PTS-regulatory domain, PRD"/>
    <property type="match status" value="2"/>
</dbReference>
<keyword evidence="2" id="KW-0677">Repeat</keyword>
<dbReference type="GO" id="GO:0009401">
    <property type="term" value="P:phosphoenolpyruvate-dependent sugar phosphotransferase system"/>
    <property type="evidence" value="ECO:0007669"/>
    <property type="project" value="InterPro"/>
</dbReference>
<evidence type="ECO:0000256" key="2">
    <source>
        <dbReference type="ARBA" id="ARBA00022737"/>
    </source>
</evidence>
<dbReference type="PANTHER" id="PTHR30185">
    <property type="entry name" value="CRYPTIC BETA-GLUCOSIDE BGL OPERON ANTITERMINATOR"/>
    <property type="match status" value="1"/>
</dbReference>
<evidence type="ECO:0000256" key="1">
    <source>
        <dbReference type="ARBA" id="ARBA00022679"/>
    </source>
</evidence>
<dbReference type="InterPro" id="IPR036095">
    <property type="entry name" value="PTS_EIIB-like_sf"/>
</dbReference>
<protein>
    <submittedName>
        <fullName evidence="8">HTH domain-containing protein</fullName>
    </submittedName>
</protein>
<dbReference type="PANTHER" id="PTHR30185:SF18">
    <property type="entry name" value="TRANSCRIPTIONAL REGULATOR MTLR"/>
    <property type="match status" value="1"/>
</dbReference>
<gene>
    <name evidence="8" type="ORF">G7070_00430</name>
</gene>
<evidence type="ECO:0000256" key="4">
    <source>
        <dbReference type="ARBA" id="ARBA00023159"/>
    </source>
</evidence>
<dbReference type="EMBL" id="CP049865">
    <property type="protein sequence ID" value="QIK71025.1"/>
    <property type="molecule type" value="Genomic_DNA"/>
</dbReference>
<sequence>MTRVVDAQGRLLEVLLERASFITGPELAAVLGVSAKSVYRMVVDLNHDDAIIESRRGRGYRLDREAYLRRLSSGEGRPEGSVTPPERRRRILRELLDAARGVPGEDLERGHFISDSQVRADLKEIDQLLAPYALKVRQRSGRYVVVGREAAIRSVLADLLRDGAPEVTHPGPGSSLQAADMEFARGEVAFITGRLGAVLPPPYDLNLATHLYVLIARTRAGARSDAAPGPTPSGDAGRQRRYWEVAAEVRGHVERHLGRPLPDGETDHIYAYIASSRLDPTAPVPAPAADEASRVVGELVAQMSRAQGVRFGTQRLLTDLARHVRPMLNRLRFGLYVTNPVLPQLASSYPALLADLTLATAQVGRDFGLPEVPADEVGFMALYFARELELCATPVSALMACSSGVGTSELLRAKAARFFPEISVVGVVGASQVAAALASEPSIDLVITTVGIPDPVTVPVVLVDAMFSPESQDRVRATLRRLG</sequence>
<dbReference type="InterPro" id="IPR013196">
    <property type="entry name" value="HTH_11"/>
</dbReference>
<dbReference type="PROSITE" id="PS51372">
    <property type="entry name" value="PRD_2"/>
    <property type="match status" value="1"/>
</dbReference>
<dbReference type="GO" id="GO:0008982">
    <property type="term" value="F:protein-N(PI)-phosphohistidine-sugar phosphotransferase activity"/>
    <property type="evidence" value="ECO:0007669"/>
    <property type="project" value="InterPro"/>
</dbReference>
<feature type="domain" description="PTS EIIB type-2" evidence="6">
    <location>
        <begin position="395"/>
        <end position="483"/>
    </location>
</feature>
<keyword evidence="5" id="KW-0804">Transcription</keyword>
<dbReference type="InterPro" id="IPR050661">
    <property type="entry name" value="BglG_antiterminators"/>
</dbReference>
<evidence type="ECO:0000259" key="6">
    <source>
        <dbReference type="PROSITE" id="PS51099"/>
    </source>
</evidence>
<dbReference type="AlphaFoldDB" id="A0A6G7Y2I5"/>
<dbReference type="InterPro" id="IPR013011">
    <property type="entry name" value="PTS_EIIB_2"/>
</dbReference>
<dbReference type="Gene3D" id="3.40.50.2300">
    <property type="match status" value="1"/>
</dbReference>
<dbReference type="Pfam" id="PF00874">
    <property type="entry name" value="PRD"/>
    <property type="match status" value="1"/>
</dbReference>
<dbReference type="SUPFAM" id="SSF52794">
    <property type="entry name" value="PTS system IIB component-like"/>
    <property type="match status" value="1"/>
</dbReference>
<dbReference type="Pfam" id="PF05043">
    <property type="entry name" value="Mga"/>
    <property type="match status" value="1"/>
</dbReference>
<proteinExistence type="predicted"/>
<dbReference type="PROSITE" id="PS51099">
    <property type="entry name" value="PTS_EIIB_TYPE_2"/>
    <property type="match status" value="1"/>
</dbReference>
<evidence type="ECO:0000256" key="5">
    <source>
        <dbReference type="ARBA" id="ARBA00023163"/>
    </source>
</evidence>
<dbReference type="Gene3D" id="1.10.1790.10">
    <property type="entry name" value="PRD domain"/>
    <property type="match status" value="1"/>
</dbReference>
<keyword evidence="1" id="KW-0808">Transferase</keyword>
<evidence type="ECO:0000259" key="7">
    <source>
        <dbReference type="PROSITE" id="PS51372"/>
    </source>
</evidence>
<organism evidence="8 9">
    <name type="scientific">Propioniciclava coleopterorum</name>
    <dbReference type="NCBI Taxonomy" id="2714937"/>
    <lineage>
        <taxon>Bacteria</taxon>
        <taxon>Bacillati</taxon>
        <taxon>Actinomycetota</taxon>
        <taxon>Actinomycetes</taxon>
        <taxon>Propionibacteriales</taxon>
        <taxon>Propionibacteriaceae</taxon>
        <taxon>Propioniciclava</taxon>
    </lineage>
</organism>
<evidence type="ECO:0000313" key="8">
    <source>
        <dbReference type="EMBL" id="QIK71025.1"/>
    </source>
</evidence>
<accession>A0A6G7Y2I5</accession>
<keyword evidence="3" id="KW-0805">Transcription regulation</keyword>
<evidence type="ECO:0000313" key="9">
    <source>
        <dbReference type="Proteomes" id="UP000501058"/>
    </source>
</evidence>
<dbReference type="InterPro" id="IPR011608">
    <property type="entry name" value="PRD"/>
</dbReference>
<dbReference type="Pfam" id="PF08279">
    <property type="entry name" value="HTH_11"/>
    <property type="match status" value="1"/>
</dbReference>
<dbReference type="Gene3D" id="1.10.10.10">
    <property type="entry name" value="Winged helix-like DNA-binding domain superfamily/Winged helix DNA-binding domain"/>
    <property type="match status" value="1"/>
</dbReference>